<feature type="domain" description="PA14" evidence="2">
    <location>
        <begin position="850"/>
        <end position="1003"/>
    </location>
</feature>
<name>A0ABT8RHW5_9BACT</name>
<dbReference type="NCBIfam" id="TIGR04183">
    <property type="entry name" value="Por_Secre_tail"/>
    <property type="match status" value="1"/>
</dbReference>
<evidence type="ECO:0000313" key="3">
    <source>
        <dbReference type="EMBL" id="MDO1451696.1"/>
    </source>
</evidence>
<dbReference type="RefSeq" id="WP_302042493.1">
    <property type="nucleotide sequence ID" value="NZ_JAUKPO010000080.1"/>
</dbReference>
<organism evidence="3 4">
    <name type="scientific">Rhodocytophaga aerolata</name>
    <dbReference type="NCBI Taxonomy" id="455078"/>
    <lineage>
        <taxon>Bacteria</taxon>
        <taxon>Pseudomonadati</taxon>
        <taxon>Bacteroidota</taxon>
        <taxon>Cytophagia</taxon>
        <taxon>Cytophagales</taxon>
        <taxon>Rhodocytophagaceae</taxon>
        <taxon>Rhodocytophaga</taxon>
    </lineage>
</organism>
<comment type="caution">
    <text evidence="3">The sequence shown here is derived from an EMBL/GenBank/DDBJ whole genome shotgun (WGS) entry which is preliminary data.</text>
</comment>
<protein>
    <submittedName>
        <fullName evidence="3">PA14 domain-containing protein</fullName>
    </submittedName>
</protein>
<dbReference type="SUPFAM" id="SSF49899">
    <property type="entry name" value="Concanavalin A-like lectins/glucanases"/>
    <property type="match status" value="1"/>
</dbReference>
<sequence length="1104" mass="118407">MRYFLPSTSFGPLIWRHSQCSAATQAAVFLLTYFFYVVPLLAQENPTGLTHVNGSLFFAASTPDKGTELWKSNGTTSGTVLVKDIASMAASSSPANLKKIGSSLYFTANGIQLWKSNGTAESTVLVKSFTSSIPSPFSQLTEVNGLLYFVLNKGSNTYELWKSDGTSGGTILLKSINSGAAKGFSGLANLNGVLYFSGYDPATGWELWKSNGTAAGTQLVKDIYPGTGSSSPSSLYAWNGSLYFAASTPDKGTELWKSDGTAAGTVLLKDIAPEQEGRYGGSFEVSSFPDTFVAFNGALYFLAQTDYDRYDVGNDRQLWKTDGTTAGTVFIKSIGLPVEFEMLVINETLFFVAQAAQADEFGTKMRSQQLWKSDGTGAGTVILKEFYQEYYYDFFPSFELTNLNGTLLFTLPGGEINNGELWKSNGTSQGTVQVKEIYPEGGGIPNSSTPQDLTVVNNTLYFSAYDGFGVSRQLWKSDGTEAGTVKVIPQSSTLPAPWKNQDIGAVALPGTTRPMSGIEGFLVESGGNDYYKAPDAFHYVYQPFSGNGSITAEVESMGNTHPYALAGLMIREDLSPSSSFVAVAVNPSSSTNFMWRQGSGTPGYKSVTGTTPSLLKLKLERSGNTFTSYYSFDAVNWIMIGQTTITMGSSVYVGLALTSQNNTQLNTATFRFVSVTDTPSTSACTASGSILREYWTNNAGKEITAIPVNTAPASTSQLSSFEAPTNIADNYGQRIRGYICAPTTGNYTFYIASDDNSELWLSTSDNSASKRKIASVTGWARNGDWVKYPSQKSATIALEKGKKYYIEALHKEATGGDNLAVAWASPGSGSISIIPGSVLSPVMPTVIACSATGSILREYWANVRGGAVTDIPFTTTPTSSTQISSFETPSGIGDNYGQRIRGYICAPATGSYIFYIAADDQAELWLSTSDSPASKQKIAYLTAHTSARQWIKYSSQKSVAVSLEKGKKYYIEALHKEAVYGDNLAVGWTIPGSSNISVIPGSVLSPFVPSAAKLAGVELPASPVVVYPNPFSEKLTIATGGQEGKLIITLTDIVGKTYFVTEYVISNQPEVELVLTGLSLKAGLHLLKLQTEDGEIKVIKVVKK</sequence>
<dbReference type="InterPro" id="IPR013320">
    <property type="entry name" value="ConA-like_dom_sf"/>
</dbReference>
<dbReference type="SMART" id="SM00758">
    <property type="entry name" value="PA14"/>
    <property type="match status" value="2"/>
</dbReference>
<keyword evidence="4" id="KW-1185">Reference proteome</keyword>
<evidence type="ECO:0000313" key="4">
    <source>
        <dbReference type="Proteomes" id="UP001168528"/>
    </source>
</evidence>
<evidence type="ECO:0000256" key="1">
    <source>
        <dbReference type="ARBA" id="ARBA00022729"/>
    </source>
</evidence>
<reference evidence="3" key="1">
    <citation type="submission" date="2023-07" db="EMBL/GenBank/DDBJ databases">
        <title>The genome sequence of Rhodocytophaga aerolata KACC 12507.</title>
        <authorList>
            <person name="Zhang X."/>
        </authorList>
    </citation>
    <scope>NUCLEOTIDE SEQUENCE</scope>
    <source>
        <strain evidence="3">KACC 12507</strain>
    </source>
</reference>
<feature type="domain" description="PA14" evidence="2">
    <location>
        <begin position="685"/>
        <end position="838"/>
    </location>
</feature>
<dbReference type="Proteomes" id="UP001168528">
    <property type="component" value="Unassembled WGS sequence"/>
</dbReference>
<keyword evidence="1" id="KW-0732">Signal</keyword>
<accession>A0ABT8RHW5</accession>
<dbReference type="InterPro" id="IPR030916">
    <property type="entry name" value="ELWxxDGT_rpt"/>
</dbReference>
<dbReference type="PROSITE" id="PS51820">
    <property type="entry name" value="PA14"/>
    <property type="match status" value="2"/>
</dbReference>
<dbReference type="InterPro" id="IPR037524">
    <property type="entry name" value="PA14/GLEYA"/>
</dbReference>
<dbReference type="Gene3D" id="2.60.120.1560">
    <property type="match status" value="2"/>
</dbReference>
<dbReference type="EMBL" id="JAUKPO010000080">
    <property type="protein sequence ID" value="MDO1451696.1"/>
    <property type="molecule type" value="Genomic_DNA"/>
</dbReference>
<dbReference type="PANTHER" id="PTHR46769:SF2">
    <property type="entry name" value="FIBROCYSTIN-L ISOFORM 2 PRECURSOR-RELATED"/>
    <property type="match status" value="1"/>
</dbReference>
<dbReference type="InterPro" id="IPR052387">
    <property type="entry name" value="Fibrocystin"/>
</dbReference>
<dbReference type="Gene3D" id="2.60.120.200">
    <property type="match status" value="1"/>
</dbReference>
<dbReference type="SUPFAM" id="SSF56988">
    <property type="entry name" value="Anthrax protective antigen"/>
    <property type="match status" value="2"/>
</dbReference>
<dbReference type="InterPro" id="IPR011658">
    <property type="entry name" value="PA14_dom"/>
</dbReference>
<dbReference type="NCBIfam" id="TIGR04534">
    <property type="entry name" value="ELWxxDGT_rpt"/>
    <property type="match status" value="1"/>
</dbReference>
<dbReference type="InterPro" id="IPR026444">
    <property type="entry name" value="Secre_tail"/>
</dbReference>
<gene>
    <name evidence="3" type="ORF">Q0590_35815</name>
</gene>
<evidence type="ECO:0000259" key="2">
    <source>
        <dbReference type="PROSITE" id="PS51820"/>
    </source>
</evidence>
<proteinExistence type="predicted"/>
<dbReference type="Pfam" id="PF07691">
    <property type="entry name" value="PA14"/>
    <property type="match status" value="2"/>
</dbReference>
<dbReference type="PANTHER" id="PTHR46769">
    <property type="entry name" value="POLYCYSTIC KIDNEY AND HEPATIC DISEASE 1 (AUTOSOMAL RECESSIVE)-LIKE 1"/>
    <property type="match status" value="1"/>
</dbReference>